<feature type="region of interest" description="Disordered" evidence="1">
    <location>
        <begin position="435"/>
        <end position="458"/>
    </location>
</feature>
<keyword evidence="2" id="KW-0812">Transmembrane</keyword>
<name>A0ABR3TBF6_9PEZI</name>
<feature type="compositionally biased region" description="Low complexity" evidence="1">
    <location>
        <begin position="246"/>
        <end position="261"/>
    </location>
</feature>
<keyword evidence="4" id="KW-1185">Reference proteome</keyword>
<feature type="compositionally biased region" description="Polar residues" evidence="1">
    <location>
        <begin position="317"/>
        <end position="338"/>
    </location>
</feature>
<feature type="compositionally biased region" description="Basic residues" evidence="1">
    <location>
        <begin position="7"/>
        <end position="17"/>
    </location>
</feature>
<sequence length="540" mass="59370">MAPARNRLQKARTHPPKRSSENDSPTRHHRAQSDVPQTPHSQENRWKRKSRDSRGRSNSVLTPKRQPLRELSPSERNERSPSPDRDVQPVPPLLRMEMEREAQRAAQREQDAVAPVERQARGTPSATYFKSPFPLHPSQILLPSPTSPSFVIPSEETPAEPGLTREPSVGTSDAPDFFSNLVPARLSAEKRRSTATATTQSATDDEDSILTLNPRLSSDLYGSVNSRNSMMRSTIRSIQPSEEFPSTTSVRSSASSETLSTRCHEDRKSTGSNWTIHPPITIYSENWAPSPAPAEDDDADENADDSDNYSAGIEPHQPSTSHTNNQQRLSISEIPTTTDHSHGTQRRYQQGPLRMFGPTGPDSNETPRLHREQSSTFRCFRPSSWIVGGASSGASVQENPDRPAADRQMWLFCLGFVVPFAWFLAAFLPVPPKRSQSFSTAAPAGTADESEKGREVSGYAGRHAAIDEDDDDDDGPRVETGSGGVVDVEAQAHEASGAALAERERVRAVWWRTLNRRMSLLGVAVIIVVVVAVAVTLTAV</sequence>
<gene>
    <name evidence="3" type="ORF">SLS56_000988</name>
</gene>
<reference evidence="3 4" key="1">
    <citation type="submission" date="2024-02" db="EMBL/GenBank/DDBJ databases">
        <title>De novo assembly and annotation of 12 fungi associated with fruit tree decline syndrome in Ontario, Canada.</title>
        <authorList>
            <person name="Sulman M."/>
            <person name="Ellouze W."/>
            <person name="Ilyukhin E."/>
        </authorList>
    </citation>
    <scope>NUCLEOTIDE SEQUENCE [LARGE SCALE GENOMIC DNA]</scope>
    <source>
        <strain evidence="3 4">M1-105</strain>
    </source>
</reference>
<evidence type="ECO:0000256" key="1">
    <source>
        <dbReference type="SAM" id="MobiDB-lite"/>
    </source>
</evidence>
<feature type="compositionally biased region" description="Acidic residues" evidence="1">
    <location>
        <begin position="294"/>
        <end position="307"/>
    </location>
</feature>
<protein>
    <recommendedName>
        <fullName evidence="5">Serine-rich protein</fullName>
    </recommendedName>
</protein>
<accession>A0ABR3TBF6</accession>
<keyword evidence="2" id="KW-1133">Transmembrane helix</keyword>
<proteinExistence type="predicted"/>
<keyword evidence="2" id="KW-0472">Membrane</keyword>
<feature type="region of interest" description="Disordered" evidence="1">
    <location>
        <begin position="463"/>
        <end position="482"/>
    </location>
</feature>
<evidence type="ECO:0000256" key="2">
    <source>
        <dbReference type="SAM" id="Phobius"/>
    </source>
</evidence>
<evidence type="ECO:0000313" key="3">
    <source>
        <dbReference type="EMBL" id="KAL1636893.1"/>
    </source>
</evidence>
<comment type="caution">
    <text evidence="3">The sequence shown here is derived from an EMBL/GenBank/DDBJ whole genome shotgun (WGS) entry which is preliminary data.</text>
</comment>
<feature type="compositionally biased region" description="Basic and acidic residues" evidence="1">
    <location>
        <begin position="96"/>
        <end position="111"/>
    </location>
</feature>
<evidence type="ECO:0000313" key="4">
    <source>
        <dbReference type="Proteomes" id="UP001521116"/>
    </source>
</evidence>
<feature type="transmembrane region" description="Helical" evidence="2">
    <location>
        <begin position="520"/>
        <end position="539"/>
    </location>
</feature>
<dbReference type="Proteomes" id="UP001521116">
    <property type="component" value="Unassembled WGS sequence"/>
</dbReference>
<feature type="transmembrane region" description="Helical" evidence="2">
    <location>
        <begin position="409"/>
        <end position="430"/>
    </location>
</feature>
<feature type="region of interest" description="Disordered" evidence="1">
    <location>
        <begin position="1"/>
        <end position="210"/>
    </location>
</feature>
<evidence type="ECO:0008006" key="5">
    <source>
        <dbReference type="Google" id="ProtNLM"/>
    </source>
</evidence>
<dbReference type="EMBL" id="JAJVDC020000005">
    <property type="protein sequence ID" value="KAL1636893.1"/>
    <property type="molecule type" value="Genomic_DNA"/>
</dbReference>
<feature type="compositionally biased region" description="Basic and acidic residues" evidence="1">
    <location>
        <begin position="72"/>
        <end position="87"/>
    </location>
</feature>
<organism evidence="3 4">
    <name type="scientific">Neofusicoccum ribis</name>
    <dbReference type="NCBI Taxonomy" id="45134"/>
    <lineage>
        <taxon>Eukaryota</taxon>
        <taxon>Fungi</taxon>
        <taxon>Dikarya</taxon>
        <taxon>Ascomycota</taxon>
        <taxon>Pezizomycotina</taxon>
        <taxon>Dothideomycetes</taxon>
        <taxon>Dothideomycetes incertae sedis</taxon>
        <taxon>Botryosphaeriales</taxon>
        <taxon>Botryosphaeriaceae</taxon>
        <taxon>Neofusicoccum</taxon>
    </lineage>
</organism>
<feature type="region of interest" description="Disordered" evidence="1">
    <location>
        <begin position="237"/>
        <end position="374"/>
    </location>
</feature>